<accession>A0ABX4BWJ2</accession>
<reference evidence="1 2" key="1">
    <citation type="submission" date="2016-11" db="EMBL/GenBank/DDBJ databases">
        <title>Whole genomes of Flavobacteriaceae.</title>
        <authorList>
            <person name="Stine C."/>
            <person name="Li C."/>
            <person name="Tadesse D."/>
        </authorList>
    </citation>
    <scope>NUCLEOTIDE SEQUENCE [LARGE SCALE GENOMIC DNA]</scope>
    <source>
        <strain evidence="1 2">DSM 15937</strain>
    </source>
</reference>
<protein>
    <recommendedName>
        <fullName evidence="3">DUF2490 domain-containing protein</fullName>
    </recommendedName>
</protein>
<dbReference type="Proteomes" id="UP000198382">
    <property type="component" value="Unassembled WGS sequence"/>
</dbReference>
<dbReference type="EMBL" id="MUGV01000004">
    <property type="protein sequence ID" value="OXA82011.1"/>
    <property type="molecule type" value="Genomic_DNA"/>
</dbReference>
<evidence type="ECO:0000313" key="2">
    <source>
        <dbReference type="Proteomes" id="UP000198382"/>
    </source>
</evidence>
<gene>
    <name evidence="1" type="ORF">B0A65_01215</name>
</gene>
<sequence>MKNVSAKSKLLLAVVIFVVTFSNKSYAQLSPPGLGEAKNASWFAFGVRQSLDSLKQKESTTYVGVGLKSSPDENNPFSKMAILVINEEISSRYSKNWEYSYALSYRRSSNYDPKAPYETLYPAIEQEFRLYGRYSYIREGNGLKWKNTVRGEFRKFFNPDFTSAEENFQLRTRLKTQLSLDLGSTKTHHIIGGAEVLFAISKENEPEKQWSKFDYKESRLTLYYSLTPHEIPFIFDVGYMYNLIGKGSDISDVNYLAFDVIWKNPFGT</sequence>
<comment type="caution">
    <text evidence="1">The sequence shown here is derived from an EMBL/GenBank/DDBJ whole genome shotgun (WGS) entry which is preliminary data.</text>
</comment>
<dbReference type="RefSeq" id="WP_074658218.1">
    <property type="nucleotide sequence ID" value="NZ_MUGV01000004.1"/>
</dbReference>
<name>A0ABX4BWJ2_FLAFR</name>
<proteinExistence type="predicted"/>
<organism evidence="1 2">
    <name type="scientific">Flavobacterium frigidimaris</name>
    <dbReference type="NCBI Taxonomy" id="262320"/>
    <lineage>
        <taxon>Bacteria</taxon>
        <taxon>Pseudomonadati</taxon>
        <taxon>Bacteroidota</taxon>
        <taxon>Flavobacteriia</taxon>
        <taxon>Flavobacteriales</taxon>
        <taxon>Flavobacteriaceae</taxon>
        <taxon>Flavobacterium</taxon>
    </lineage>
</organism>
<keyword evidence="2" id="KW-1185">Reference proteome</keyword>
<evidence type="ECO:0000313" key="1">
    <source>
        <dbReference type="EMBL" id="OXA82011.1"/>
    </source>
</evidence>
<evidence type="ECO:0008006" key="3">
    <source>
        <dbReference type="Google" id="ProtNLM"/>
    </source>
</evidence>